<dbReference type="AlphaFoldDB" id="A0A8F9TVE2"/>
<evidence type="ECO:0000313" key="4">
    <source>
        <dbReference type="Proteomes" id="UP000825051"/>
    </source>
</evidence>
<gene>
    <name evidence="3" type="ORF">K0B96_14435</name>
</gene>
<name>A0A8F9TVE2_9BACT</name>
<dbReference type="InterPro" id="IPR025164">
    <property type="entry name" value="Toastrack_DUF4097"/>
</dbReference>
<organism evidence="3 4">
    <name type="scientific">Horticoccus luteus</name>
    <dbReference type="NCBI Taxonomy" id="2862869"/>
    <lineage>
        <taxon>Bacteria</taxon>
        <taxon>Pseudomonadati</taxon>
        <taxon>Verrucomicrobiota</taxon>
        <taxon>Opitutia</taxon>
        <taxon>Opitutales</taxon>
        <taxon>Opitutaceae</taxon>
        <taxon>Horticoccus</taxon>
    </lineage>
</organism>
<reference evidence="3" key="1">
    <citation type="submission" date="2021-08" db="EMBL/GenBank/DDBJ databases">
        <title>Genome of a novel bacterium of the phylum Verrucomicrobia, Oleiharenicola sp. KSB-15.</title>
        <authorList>
            <person name="Chung J.-H."/>
            <person name="Ahn J.-H."/>
            <person name="Yoon Y."/>
            <person name="Kim D.-Y."/>
            <person name="An S.-H."/>
            <person name="Park I."/>
            <person name="Yeon J."/>
        </authorList>
    </citation>
    <scope>NUCLEOTIDE SEQUENCE</scope>
    <source>
        <strain evidence="3">KSB-15</strain>
    </source>
</reference>
<dbReference type="Pfam" id="PF13349">
    <property type="entry name" value="DUF4097"/>
    <property type="match status" value="1"/>
</dbReference>
<keyword evidence="4" id="KW-1185">Reference proteome</keyword>
<feature type="chain" id="PRO_5034384896" description="DUF4097 domain-containing protein" evidence="1">
    <location>
        <begin position="21"/>
        <end position="335"/>
    </location>
</feature>
<accession>A0A8F9TVE2</accession>
<dbReference type="KEGG" id="ole:K0B96_14435"/>
<feature type="domain" description="DUF4097" evidence="2">
    <location>
        <begin position="136"/>
        <end position="309"/>
    </location>
</feature>
<dbReference type="RefSeq" id="WP_220161587.1">
    <property type="nucleotide sequence ID" value="NZ_CP080507.1"/>
</dbReference>
<dbReference type="EMBL" id="CP080507">
    <property type="protein sequence ID" value="QYM78483.1"/>
    <property type="molecule type" value="Genomic_DNA"/>
</dbReference>
<proteinExistence type="predicted"/>
<keyword evidence="1" id="KW-0732">Signal</keyword>
<protein>
    <recommendedName>
        <fullName evidence="2">DUF4097 domain-containing protein</fullName>
    </recommendedName>
</protein>
<sequence>MACSKWWWVLALCCATPAWALFERSEERVLTTGAEVQLHLDLTRAIVSVEPVADAKDVHLTIHRAFATTEEKEVAEMERRNHVEFTNDHGVVTLRSRYDGEKGMYPTWLDWPPVEVSLVLQVPVQCSVTLVGEHVDVTIGAVRGNVSLKVDAGELVLQQIDGAVTALTKSGSITLASCAGSAVLKAKTGSVFAGPIAGDVTVLAGGGDADVQAVSGNTEVKAVTGNVKVALAGNFAGKAKLTTDGGNVVAIFDPAASCRVEAGTFWGRVDNKAKGLVVQGKARRGRVVGALNAGKWPVEIYAGGGDVVLKTQPVAWKDALSPAFANEAGEPVAGK</sequence>
<dbReference type="Proteomes" id="UP000825051">
    <property type="component" value="Chromosome"/>
</dbReference>
<feature type="signal peptide" evidence="1">
    <location>
        <begin position="1"/>
        <end position="20"/>
    </location>
</feature>
<evidence type="ECO:0000256" key="1">
    <source>
        <dbReference type="SAM" id="SignalP"/>
    </source>
</evidence>
<evidence type="ECO:0000259" key="2">
    <source>
        <dbReference type="Pfam" id="PF13349"/>
    </source>
</evidence>
<evidence type="ECO:0000313" key="3">
    <source>
        <dbReference type="EMBL" id="QYM78483.1"/>
    </source>
</evidence>